<keyword evidence="3" id="KW-1185">Reference proteome</keyword>
<protein>
    <submittedName>
        <fullName evidence="2">Phosphoribulokinase family protein</fullName>
        <ecNumber evidence="2">6.1.1.3</ecNumber>
    </submittedName>
</protein>
<name>A0A4U9R337_HATHI</name>
<dbReference type="GO" id="GO:0016301">
    <property type="term" value="F:kinase activity"/>
    <property type="evidence" value="ECO:0007669"/>
    <property type="project" value="UniProtKB-KW"/>
</dbReference>
<evidence type="ECO:0000313" key="3">
    <source>
        <dbReference type="Proteomes" id="UP000308489"/>
    </source>
</evidence>
<proteinExistence type="predicted"/>
<dbReference type="CDD" id="cd02028">
    <property type="entry name" value="UMPK_like"/>
    <property type="match status" value="1"/>
</dbReference>
<evidence type="ECO:0000259" key="1">
    <source>
        <dbReference type="Pfam" id="PF00485"/>
    </source>
</evidence>
<dbReference type="OrthoDB" id="9764644at2"/>
<accession>A0A4U9R337</accession>
<keyword evidence="2" id="KW-0808">Transferase</keyword>
<keyword evidence="2" id="KW-0436">Ligase</keyword>
<keyword evidence="2" id="KW-0418">Kinase</keyword>
<dbReference type="KEGG" id="hhw:NCTC503_00648"/>
<dbReference type="AlphaFoldDB" id="A0A4U9R337"/>
<reference evidence="2 3" key="1">
    <citation type="submission" date="2019-05" db="EMBL/GenBank/DDBJ databases">
        <authorList>
            <consortium name="Pathogen Informatics"/>
        </authorList>
    </citation>
    <scope>NUCLEOTIDE SEQUENCE [LARGE SCALE GENOMIC DNA]</scope>
    <source>
        <strain evidence="2 3">NCTC503</strain>
    </source>
</reference>
<evidence type="ECO:0000313" key="2">
    <source>
        <dbReference type="EMBL" id="VTQ84978.1"/>
    </source>
</evidence>
<dbReference type="Gene3D" id="3.40.50.300">
    <property type="entry name" value="P-loop containing nucleotide triphosphate hydrolases"/>
    <property type="match status" value="1"/>
</dbReference>
<dbReference type="EC" id="6.1.1.3" evidence="2"/>
<dbReference type="SUPFAM" id="SSF52540">
    <property type="entry name" value="P-loop containing nucleoside triphosphate hydrolases"/>
    <property type="match status" value="1"/>
</dbReference>
<dbReference type="InterPro" id="IPR027417">
    <property type="entry name" value="P-loop_NTPase"/>
</dbReference>
<dbReference type="Pfam" id="PF00485">
    <property type="entry name" value="PRK"/>
    <property type="match status" value="1"/>
</dbReference>
<dbReference type="RefSeq" id="WP_138209413.1">
    <property type="nucleotide sequence ID" value="NZ_CBCRUQ010000001.1"/>
</dbReference>
<dbReference type="InterPro" id="IPR018163">
    <property type="entry name" value="Thr/Ala-tRNA-synth_IIc_edit"/>
</dbReference>
<dbReference type="Gene3D" id="3.30.980.10">
    <property type="entry name" value="Threonyl-trna Synthetase, Chain A, domain 2"/>
    <property type="match status" value="1"/>
</dbReference>
<dbReference type="SUPFAM" id="SSF55186">
    <property type="entry name" value="ThrRS/AlaRS common domain"/>
    <property type="match status" value="1"/>
</dbReference>
<feature type="domain" description="Phosphoribulokinase/uridine kinase" evidence="1">
    <location>
        <begin position="292"/>
        <end position="486"/>
    </location>
</feature>
<dbReference type="EMBL" id="LR590481">
    <property type="protein sequence ID" value="VTQ84978.1"/>
    <property type="molecule type" value="Genomic_DNA"/>
</dbReference>
<dbReference type="Proteomes" id="UP000308489">
    <property type="component" value="Chromosome 1"/>
</dbReference>
<dbReference type="PANTHER" id="PTHR10285">
    <property type="entry name" value="URIDINE KINASE"/>
    <property type="match status" value="1"/>
</dbReference>
<dbReference type="InterPro" id="IPR006083">
    <property type="entry name" value="PRK/URK"/>
</dbReference>
<dbReference type="GO" id="GO:0004829">
    <property type="term" value="F:threonine-tRNA ligase activity"/>
    <property type="evidence" value="ECO:0007669"/>
    <property type="project" value="UniProtKB-EC"/>
</dbReference>
<sequence>MESLTIFLKDLNKSVSVKNEIELYSITKEFNIKKDSPIVLGRFNNDIYELSHIADIDGEFEAITTREDIGKRTYERSLQFVLIKAAYKIFEQCDVCIEHSLSGGLFCEIHKNTSLTEEEIKLLENEMRRIIEKDIRIVKVNLEREKAIEIFKGYGMGDKVEFLEGLSMDRVNLYKLEDRYDYFYGPMVYSTGVLKVFELKIYNGGLIIRFPNLKEPNSLTKYVEYKKLANIYKETNDWGNILKVPTLGALNKLIDKKGLHDMVLINEGLHEKKLAYIADSIKHKESVKLVLIAGPSSSGKTTFTKRLSIQLAVNGVVPIQISMDDFFVDRELTPKDENGQYDFESVHALDIKLFNSTLKKILDGEAAELPSFNFITGKREWKGHKVSLPKNGVILIEGIHALNEIMTSSIEKDEKFKVYINCFTQLNIDNHNRIPTTDVRMVRRIVRDSLIRGYSGEDTLKMWPSIKRGEKKNIFVYQEEADVLFNSNLVYELCMLKKYAIYELKKIKKDSPVYYEALRLISFLKFFRDGEIGMIPSNSILKEFVGGSCFYDY</sequence>
<gene>
    <name evidence="2" type="primary">thrS_1</name>
    <name evidence="2" type="ORF">NCTC503_00648</name>
</gene>
<organism evidence="2 3">
    <name type="scientific">Hathewaya histolytica</name>
    <name type="common">Clostridium histolyticum</name>
    <dbReference type="NCBI Taxonomy" id="1498"/>
    <lineage>
        <taxon>Bacteria</taxon>
        <taxon>Bacillati</taxon>
        <taxon>Bacillota</taxon>
        <taxon>Clostridia</taxon>
        <taxon>Eubacteriales</taxon>
        <taxon>Clostridiaceae</taxon>
        <taxon>Hathewaya</taxon>
    </lineage>
</organism>
<dbReference type="GO" id="GO:0005524">
    <property type="term" value="F:ATP binding"/>
    <property type="evidence" value="ECO:0007669"/>
    <property type="project" value="InterPro"/>
</dbReference>